<sequence>MQFGLADILLMLGGLGLFLYGMRLMGDGLELAAGSKLKKLLSALTTNRLMGVLVGFLVTAVIQSSSATTVMVIGFVNAGLMTLSQAAGVIMGANIGTTVTSQIIAFRIGGFAFTDFAPLFIFVGVIFIMFSKKSTLSHIGQVVGGLGILFLGLTTMSTAMEPLQQVPEFVNLLTSFKNPLIGILVGALFTAIIQSSSASVGILQALAMQGLIGLDGAIFVLCGQNIGTCVTALISSIGANKTARRAAILHLLFNVIGTLLFIPIVLIPGIGFVNMVESLSPGNAAQQIANAHIIFNIVTTLVLLPASPLLVRMATALVPGKDKKEIEPMQVQYLDRRILKTPPIAVGQVIKETERMAVLSRQNFHDSLEYFNQPSPELKERIMANEQVLDYLNKEITAYLIQISALELTASDSATVGALFHTVNDFERIGDHAENIVDAADEMYSRKVKFSDTAAKEIKELTLRVEVLLDEALHMFRSRVYDESLAQTITRSEEDIDRCNEAFRNNHIKRLTKRKCTPEQGAVFLDLLTNLERVADHATNIAFSIHNGAKIHQ</sequence>
<evidence type="ECO:0000313" key="9">
    <source>
        <dbReference type="Proteomes" id="UP000593890"/>
    </source>
</evidence>
<name>A0A7I8D3E1_9FIRM</name>
<dbReference type="NCBIfam" id="NF037997">
    <property type="entry name" value="Na_Pi_symport"/>
    <property type="match status" value="1"/>
</dbReference>
<feature type="transmembrane region" description="Helical" evidence="6">
    <location>
        <begin position="70"/>
        <end position="92"/>
    </location>
</feature>
<dbReference type="GO" id="GO:0005886">
    <property type="term" value="C:plasma membrane"/>
    <property type="evidence" value="ECO:0007669"/>
    <property type="project" value="UniProtKB-SubCell"/>
</dbReference>
<gene>
    <name evidence="8" type="ORF">C12CBH8_03720</name>
</gene>
<dbReference type="Proteomes" id="UP000593890">
    <property type="component" value="Chromosome"/>
</dbReference>
<keyword evidence="2" id="KW-1003">Cell membrane</keyword>
<feature type="transmembrane region" description="Helical" evidence="6">
    <location>
        <begin position="6"/>
        <end position="25"/>
    </location>
</feature>
<dbReference type="AlphaFoldDB" id="A0A7I8D3E1"/>
<dbReference type="InterPro" id="IPR026022">
    <property type="entry name" value="PhoU_dom"/>
</dbReference>
<evidence type="ECO:0000256" key="2">
    <source>
        <dbReference type="ARBA" id="ARBA00022475"/>
    </source>
</evidence>
<feature type="domain" description="PhoU" evidence="7">
    <location>
        <begin position="459"/>
        <end position="542"/>
    </location>
</feature>
<dbReference type="Pfam" id="PF01895">
    <property type="entry name" value="PhoU"/>
    <property type="match status" value="2"/>
</dbReference>
<dbReference type="InterPro" id="IPR003841">
    <property type="entry name" value="Na/Pi_transpt"/>
</dbReference>
<feature type="transmembrane region" description="Helical" evidence="6">
    <location>
        <begin position="104"/>
        <end position="130"/>
    </location>
</feature>
<accession>A0A7I8D3E1</accession>
<evidence type="ECO:0000256" key="1">
    <source>
        <dbReference type="ARBA" id="ARBA00004651"/>
    </source>
</evidence>
<proteinExistence type="predicted"/>
<reference evidence="9" key="1">
    <citation type="submission" date="2020-07" db="EMBL/GenBank/DDBJ databases">
        <title>Complete genome sequencing of Clostridia bacterium strain 12CBH8.</title>
        <authorList>
            <person name="Sakamoto M."/>
            <person name="Murakami T."/>
            <person name="Mori H."/>
        </authorList>
    </citation>
    <scope>NUCLEOTIDE SEQUENCE [LARGE SCALE GENOMIC DNA]</scope>
    <source>
        <strain evidence="9">12CBH8</strain>
    </source>
</reference>
<feature type="transmembrane region" description="Helical" evidence="6">
    <location>
        <begin position="218"/>
        <end position="239"/>
    </location>
</feature>
<feature type="domain" description="PhoU" evidence="7">
    <location>
        <begin position="354"/>
        <end position="439"/>
    </location>
</feature>
<dbReference type="EMBL" id="AP023321">
    <property type="protein sequence ID" value="BCI59733.1"/>
    <property type="molecule type" value="Genomic_DNA"/>
</dbReference>
<evidence type="ECO:0000313" key="8">
    <source>
        <dbReference type="EMBL" id="BCI59733.1"/>
    </source>
</evidence>
<evidence type="ECO:0000256" key="6">
    <source>
        <dbReference type="SAM" id="Phobius"/>
    </source>
</evidence>
<keyword evidence="3 6" id="KW-0812">Transmembrane</keyword>
<comment type="subcellular location">
    <subcellularLocation>
        <location evidence="1">Cell membrane</location>
        <topology evidence="1">Multi-pass membrane protein</topology>
    </subcellularLocation>
</comment>
<evidence type="ECO:0000256" key="3">
    <source>
        <dbReference type="ARBA" id="ARBA00022692"/>
    </source>
</evidence>
<feature type="transmembrane region" description="Helical" evidence="6">
    <location>
        <begin position="293"/>
        <end position="311"/>
    </location>
</feature>
<dbReference type="RefSeq" id="WP_099323123.1">
    <property type="nucleotide sequence ID" value="NZ_AP023321.1"/>
</dbReference>
<evidence type="ECO:0000259" key="7">
    <source>
        <dbReference type="Pfam" id="PF01895"/>
    </source>
</evidence>
<dbReference type="InterPro" id="IPR038078">
    <property type="entry name" value="PhoU-like_sf"/>
</dbReference>
<dbReference type="InterPro" id="IPR004633">
    <property type="entry name" value="NaPi_cotrn-rel/YqeW-like"/>
</dbReference>
<keyword evidence="9" id="KW-1185">Reference proteome</keyword>
<keyword evidence="5 6" id="KW-0472">Membrane</keyword>
<dbReference type="GO" id="GO:0044341">
    <property type="term" value="P:sodium-dependent phosphate transport"/>
    <property type="evidence" value="ECO:0007669"/>
    <property type="project" value="InterPro"/>
</dbReference>
<feature type="transmembrane region" description="Helical" evidence="6">
    <location>
        <begin position="180"/>
        <end position="206"/>
    </location>
</feature>
<feature type="transmembrane region" description="Helical" evidence="6">
    <location>
        <begin position="46"/>
        <end position="64"/>
    </location>
</feature>
<dbReference type="SUPFAM" id="SSF109755">
    <property type="entry name" value="PhoU-like"/>
    <property type="match status" value="1"/>
</dbReference>
<evidence type="ECO:0000256" key="4">
    <source>
        <dbReference type="ARBA" id="ARBA00022989"/>
    </source>
</evidence>
<protein>
    <submittedName>
        <fullName evidence="8">Na/Pi cotransporter</fullName>
    </submittedName>
</protein>
<keyword evidence="4 6" id="KW-1133">Transmembrane helix</keyword>
<dbReference type="GO" id="GO:0005436">
    <property type="term" value="F:sodium:phosphate symporter activity"/>
    <property type="evidence" value="ECO:0007669"/>
    <property type="project" value="InterPro"/>
</dbReference>
<dbReference type="PANTHER" id="PTHR10010">
    <property type="entry name" value="SOLUTE CARRIER FAMILY 34 SODIUM PHOSPHATE , MEMBER 2-RELATED"/>
    <property type="match status" value="1"/>
</dbReference>
<organism evidence="8 9">
    <name type="scientific">Solibaculum mannosilyticum</name>
    <dbReference type="NCBI Taxonomy" id="2780922"/>
    <lineage>
        <taxon>Bacteria</taxon>
        <taxon>Bacillati</taxon>
        <taxon>Bacillota</taxon>
        <taxon>Clostridia</taxon>
        <taxon>Eubacteriales</taxon>
        <taxon>Oscillospiraceae</taxon>
        <taxon>Solibaculum</taxon>
    </lineage>
</organism>
<feature type="transmembrane region" description="Helical" evidence="6">
    <location>
        <begin position="136"/>
        <end position="159"/>
    </location>
</feature>
<feature type="transmembrane region" description="Helical" evidence="6">
    <location>
        <begin position="251"/>
        <end position="273"/>
    </location>
</feature>
<dbReference type="PANTHER" id="PTHR10010:SF46">
    <property type="entry name" value="SODIUM-DEPENDENT PHOSPHATE TRANSPORT PROTEIN 2B"/>
    <property type="match status" value="1"/>
</dbReference>
<dbReference type="Gene3D" id="1.20.58.220">
    <property type="entry name" value="Phosphate transport system protein phou homolog 2, domain 2"/>
    <property type="match status" value="1"/>
</dbReference>
<dbReference type="NCBIfam" id="TIGR00704">
    <property type="entry name" value="NaPi_cotrn_rel"/>
    <property type="match status" value="1"/>
</dbReference>
<evidence type="ECO:0000256" key="5">
    <source>
        <dbReference type="ARBA" id="ARBA00023136"/>
    </source>
</evidence>
<dbReference type="KEGG" id="sman:C12CBH8_03720"/>
<dbReference type="Pfam" id="PF02690">
    <property type="entry name" value="Na_Pi_cotrans"/>
    <property type="match status" value="2"/>
</dbReference>